<keyword evidence="1" id="KW-0472">Membrane</keyword>
<reference evidence="2 3" key="1">
    <citation type="submission" date="2018-10" db="EMBL/GenBank/DDBJ databases">
        <title>Draft genome sequence of Aquitalea MWU14-2217 isolated from a wild cranberry bog in Provincetown, Massachusetts.</title>
        <authorList>
            <person name="Ebadzadsahrai G."/>
            <person name="Soby S."/>
        </authorList>
    </citation>
    <scope>NUCLEOTIDE SEQUENCE [LARGE SCALE GENOMIC DNA]</scope>
    <source>
        <strain evidence="2 3">MWU14-2217</strain>
    </source>
</reference>
<evidence type="ECO:0000313" key="2">
    <source>
        <dbReference type="EMBL" id="RMC99998.1"/>
    </source>
</evidence>
<proteinExistence type="predicted"/>
<evidence type="ECO:0000313" key="3">
    <source>
        <dbReference type="Proteomes" id="UP000274139"/>
    </source>
</evidence>
<organism evidence="2 3">
    <name type="scientific">Aquitalea palustris</name>
    <dbReference type="NCBI Taxonomy" id="2480983"/>
    <lineage>
        <taxon>Bacteria</taxon>
        <taxon>Pseudomonadati</taxon>
        <taxon>Pseudomonadota</taxon>
        <taxon>Betaproteobacteria</taxon>
        <taxon>Neisseriales</taxon>
        <taxon>Chromobacteriaceae</taxon>
        <taxon>Aquitalea</taxon>
    </lineage>
</organism>
<dbReference type="Proteomes" id="UP000274139">
    <property type="component" value="Unassembled WGS sequence"/>
</dbReference>
<name>A0A454JKV6_9NEIS</name>
<comment type="caution">
    <text evidence="2">The sequence shown here is derived from an EMBL/GenBank/DDBJ whole genome shotgun (WGS) entry which is preliminary data.</text>
</comment>
<keyword evidence="1" id="KW-1133">Transmembrane helix</keyword>
<evidence type="ECO:0000256" key="1">
    <source>
        <dbReference type="SAM" id="Phobius"/>
    </source>
</evidence>
<gene>
    <name evidence="2" type="ORF">EAY64_05890</name>
</gene>
<accession>A0A454JKV6</accession>
<protein>
    <submittedName>
        <fullName evidence="2">Uncharacterized protein</fullName>
    </submittedName>
</protein>
<keyword evidence="3" id="KW-1185">Reference proteome</keyword>
<keyword evidence="1" id="KW-0812">Transmembrane</keyword>
<dbReference type="AlphaFoldDB" id="A0A454JKV6"/>
<dbReference type="EMBL" id="RFAR01000020">
    <property type="protein sequence ID" value="RMC99998.1"/>
    <property type="molecule type" value="Genomic_DNA"/>
</dbReference>
<feature type="transmembrane region" description="Helical" evidence="1">
    <location>
        <begin position="36"/>
        <end position="66"/>
    </location>
</feature>
<sequence length="70" mass="8620">MTPLRSFTLLTEITEKFLIHIQYVEYGMINVSNKHIMYLFLHIILRFFMFNLRCAALWIWFLVVYFDKLI</sequence>